<name>A0A6A5QG11_AMPQU</name>
<accession>A0A6A5QG11</accession>
<dbReference type="AlphaFoldDB" id="A0A6A5QG11"/>
<dbReference type="EMBL" id="ML979137">
    <property type="protein sequence ID" value="KAF1914433.1"/>
    <property type="molecule type" value="Genomic_DNA"/>
</dbReference>
<dbReference type="Proteomes" id="UP000800096">
    <property type="component" value="Unassembled WGS sequence"/>
</dbReference>
<evidence type="ECO:0000313" key="1">
    <source>
        <dbReference type="EMBL" id="KAF1914433.1"/>
    </source>
</evidence>
<proteinExistence type="predicted"/>
<keyword evidence="2" id="KW-1185">Reference proteome</keyword>
<gene>
    <name evidence="1" type="ORF">BDU57DRAFT_294683</name>
</gene>
<evidence type="ECO:0000313" key="2">
    <source>
        <dbReference type="Proteomes" id="UP000800096"/>
    </source>
</evidence>
<protein>
    <submittedName>
        <fullName evidence="1">Uncharacterized protein</fullName>
    </submittedName>
</protein>
<sequence length="173" mass="19905">MVELSWDIRRCIMSLVYCDYGNSETIDLDDRKGRLTALGPRSVNKSWRREYALRFHSNTNWEFEVASAAVHAGFRGFTNLHRLLQTEVSKVGNFIDQCASQSGEEIVGDIYITFNVSNVALLRDVRYNIMLLVEATLYTPGDWKVVTTLHDQTDSSEQNVHITNFFHIRQDVL</sequence>
<dbReference type="OrthoDB" id="3801356at2759"/>
<organism evidence="1 2">
    <name type="scientific">Ampelomyces quisqualis</name>
    <name type="common">Powdery mildew agent</name>
    <dbReference type="NCBI Taxonomy" id="50730"/>
    <lineage>
        <taxon>Eukaryota</taxon>
        <taxon>Fungi</taxon>
        <taxon>Dikarya</taxon>
        <taxon>Ascomycota</taxon>
        <taxon>Pezizomycotina</taxon>
        <taxon>Dothideomycetes</taxon>
        <taxon>Pleosporomycetidae</taxon>
        <taxon>Pleosporales</taxon>
        <taxon>Pleosporineae</taxon>
        <taxon>Phaeosphaeriaceae</taxon>
        <taxon>Ampelomyces</taxon>
    </lineage>
</organism>
<reference evidence="1" key="1">
    <citation type="journal article" date="2020" name="Stud. Mycol.">
        <title>101 Dothideomycetes genomes: a test case for predicting lifestyles and emergence of pathogens.</title>
        <authorList>
            <person name="Haridas S."/>
            <person name="Albert R."/>
            <person name="Binder M."/>
            <person name="Bloem J."/>
            <person name="Labutti K."/>
            <person name="Salamov A."/>
            <person name="Andreopoulos B."/>
            <person name="Baker S."/>
            <person name="Barry K."/>
            <person name="Bills G."/>
            <person name="Bluhm B."/>
            <person name="Cannon C."/>
            <person name="Castanera R."/>
            <person name="Culley D."/>
            <person name="Daum C."/>
            <person name="Ezra D."/>
            <person name="Gonzalez J."/>
            <person name="Henrissat B."/>
            <person name="Kuo A."/>
            <person name="Liang C."/>
            <person name="Lipzen A."/>
            <person name="Lutzoni F."/>
            <person name="Magnuson J."/>
            <person name="Mondo S."/>
            <person name="Nolan M."/>
            <person name="Ohm R."/>
            <person name="Pangilinan J."/>
            <person name="Park H.-J."/>
            <person name="Ramirez L."/>
            <person name="Alfaro M."/>
            <person name="Sun H."/>
            <person name="Tritt A."/>
            <person name="Yoshinaga Y."/>
            <person name="Zwiers L.-H."/>
            <person name="Turgeon B."/>
            <person name="Goodwin S."/>
            <person name="Spatafora J."/>
            <person name="Crous P."/>
            <person name="Grigoriev I."/>
        </authorList>
    </citation>
    <scope>NUCLEOTIDE SEQUENCE</scope>
    <source>
        <strain evidence="1">HMLAC05119</strain>
    </source>
</reference>